<organism evidence="1 2">
    <name type="scientific">Thalassolituus maritimus</name>
    <dbReference type="NCBI Taxonomy" id="484498"/>
    <lineage>
        <taxon>Bacteria</taxon>
        <taxon>Pseudomonadati</taxon>
        <taxon>Pseudomonadota</taxon>
        <taxon>Gammaproteobacteria</taxon>
        <taxon>Oceanospirillales</taxon>
        <taxon>Oceanospirillaceae</taxon>
        <taxon>Thalassolituus</taxon>
    </lineage>
</organism>
<comment type="caution">
    <text evidence="1">The sequence shown here is derived from an EMBL/GenBank/DDBJ whole genome shotgun (WGS) entry which is preliminary data.</text>
</comment>
<keyword evidence="2" id="KW-1185">Reference proteome</keyword>
<gene>
    <name evidence="1" type="ORF">NBRC116585_02720</name>
</gene>
<dbReference type="Proteomes" id="UP001481413">
    <property type="component" value="Unassembled WGS sequence"/>
</dbReference>
<accession>A0ABP9ZVJ9</accession>
<protein>
    <submittedName>
        <fullName evidence="1">Uncharacterized protein</fullName>
    </submittedName>
</protein>
<dbReference type="RefSeq" id="WP_353293098.1">
    <property type="nucleotide sequence ID" value="NZ_BAABWH010000001.1"/>
</dbReference>
<sequence length="214" mass="24194">MTTFFAAIVLLASFAGILIWLFSLATPGRRAELAAAADRSRMAFEPWHLLSDNIRHAGFQLLSAGDARYVPNYLEDEQYVLFDFTRVGGKKPEVQTVVITPCPINSDVRLLITPRPAHGDGHHCFDKQRPLIRLDEDDLPQSLNRAHVYAQPPHKARPLLAENVQNWILAHPHLHIEWASGMLLVCQPGYQISGDELENVKEDVRSLAQELRQY</sequence>
<proteinExistence type="predicted"/>
<dbReference type="EMBL" id="BAABWH010000001">
    <property type="protein sequence ID" value="GAA6144155.1"/>
    <property type="molecule type" value="Genomic_DNA"/>
</dbReference>
<evidence type="ECO:0000313" key="2">
    <source>
        <dbReference type="Proteomes" id="UP001481413"/>
    </source>
</evidence>
<reference evidence="1 2" key="1">
    <citation type="submission" date="2024-04" db="EMBL/GenBank/DDBJ databases">
        <title>Draft genome sequence of Thalassolituus maritimus NBRC 116585.</title>
        <authorList>
            <person name="Miyakawa T."/>
            <person name="Kusuya Y."/>
            <person name="Miura T."/>
        </authorList>
    </citation>
    <scope>NUCLEOTIDE SEQUENCE [LARGE SCALE GENOMIC DNA]</scope>
    <source>
        <strain evidence="1 2">5NW40-0001</strain>
    </source>
</reference>
<name>A0ABP9ZVJ9_9GAMM</name>
<evidence type="ECO:0000313" key="1">
    <source>
        <dbReference type="EMBL" id="GAA6144155.1"/>
    </source>
</evidence>